<organism evidence="2 3">
    <name type="scientific">Portunus trituberculatus</name>
    <name type="common">Swimming crab</name>
    <name type="synonym">Neptunus trituberculatus</name>
    <dbReference type="NCBI Taxonomy" id="210409"/>
    <lineage>
        <taxon>Eukaryota</taxon>
        <taxon>Metazoa</taxon>
        <taxon>Ecdysozoa</taxon>
        <taxon>Arthropoda</taxon>
        <taxon>Crustacea</taxon>
        <taxon>Multicrustacea</taxon>
        <taxon>Malacostraca</taxon>
        <taxon>Eumalacostraca</taxon>
        <taxon>Eucarida</taxon>
        <taxon>Decapoda</taxon>
        <taxon>Pleocyemata</taxon>
        <taxon>Brachyura</taxon>
        <taxon>Eubrachyura</taxon>
        <taxon>Portunoidea</taxon>
        <taxon>Portunidae</taxon>
        <taxon>Portuninae</taxon>
        <taxon>Portunus</taxon>
    </lineage>
</organism>
<name>A0A5B7JFL0_PORTR</name>
<evidence type="ECO:0000313" key="3">
    <source>
        <dbReference type="Proteomes" id="UP000324222"/>
    </source>
</evidence>
<dbReference type="EMBL" id="VSRR010093898">
    <property type="protein sequence ID" value="MPC93173.1"/>
    <property type="molecule type" value="Genomic_DNA"/>
</dbReference>
<comment type="caution">
    <text evidence="2">The sequence shown here is derived from an EMBL/GenBank/DDBJ whole genome shotgun (WGS) entry which is preliminary data.</text>
</comment>
<evidence type="ECO:0000256" key="1">
    <source>
        <dbReference type="SAM" id="MobiDB-lite"/>
    </source>
</evidence>
<protein>
    <submittedName>
        <fullName evidence="2">Uncharacterized protein</fullName>
    </submittedName>
</protein>
<dbReference type="AlphaFoldDB" id="A0A5B7JFL0"/>
<gene>
    <name evidence="2" type="ORF">E2C01_088295</name>
</gene>
<dbReference type="Proteomes" id="UP000324222">
    <property type="component" value="Unassembled WGS sequence"/>
</dbReference>
<evidence type="ECO:0000313" key="2">
    <source>
        <dbReference type="EMBL" id="MPC93173.1"/>
    </source>
</evidence>
<sequence>MIRSLTADTTRAHRGLEHRQRRKWDHADVLRCDAGPRAQLAS</sequence>
<reference evidence="2 3" key="1">
    <citation type="submission" date="2019-05" db="EMBL/GenBank/DDBJ databases">
        <title>Another draft genome of Portunus trituberculatus and its Hox gene families provides insights of decapod evolution.</title>
        <authorList>
            <person name="Jeong J.-H."/>
            <person name="Song I."/>
            <person name="Kim S."/>
            <person name="Choi T."/>
            <person name="Kim D."/>
            <person name="Ryu S."/>
            <person name="Kim W."/>
        </authorList>
    </citation>
    <scope>NUCLEOTIDE SEQUENCE [LARGE SCALE GENOMIC DNA]</scope>
    <source>
        <tissue evidence="2">Muscle</tissue>
    </source>
</reference>
<feature type="region of interest" description="Disordered" evidence="1">
    <location>
        <begin position="1"/>
        <end position="24"/>
    </location>
</feature>
<accession>A0A5B7JFL0</accession>
<keyword evidence="3" id="KW-1185">Reference proteome</keyword>
<proteinExistence type="predicted"/>